<dbReference type="SUPFAM" id="SSF81901">
    <property type="entry name" value="HCP-like"/>
    <property type="match status" value="1"/>
</dbReference>
<name>A0A3G3IGR3_9ARCH</name>
<gene>
    <name evidence="1" type="ORF">BKD89_02680</name>
</gene>
<evidence type="ECO:0000313" key="2">
    <source>
        <dbReference type="Proteomes" id="UP000273278"/>
    </source>
</evidence>
<accession>A0A3G3IGR3</accession>
<dbReference type="EMBL" id="CP017686">
    <property type="protein sequence ID" value="AYQ54712.1"/>
    <property type="molecule type" value="Genomic_DNA"/>
</dbReference>
<evidence type="ECO:0000313" key="1">
    <source>
        <dbReference type="EMBL" id="AYQ54712.1"/>
    </source>
</evidence>
<dbReference type="Proteomes" id="UP000273278">
    <property type="component" value="Chromosome"/>
</dbReference>
<organism evidence="1 2">
    <name type="scientific">Methanomethylophilus alvi</name>
    <dbReference type="NCBI Taxonomy" id="1291540"/>
    <lineage>
        <taxon>Archaea</taxon>
        <taxon>Methanobacteriati</taxon>
        <taxon>Thermoplasmatota</taxon>
        <taxon>Thermoplasmata</taxon>
        <taxon>Methanomassiliicoccales</taxon>
        <taxon>Methanomethylophilaceae</taxon>
        <taxon>Methanomethylophilus</taxon>
    </lineage>
</organism>
<dbReference type="AlphaFoldDB" id="A0A3G3IGR3"/>
<protein>
    <recommendedName>
        <fullName evidence="3">Sel1 repeat protein</fullName>
    </recommendedName>
</protein>
<sequence length="239" mass="26266">MKAEEILATYCTGSMFILERQDVVVGILQDNGVKKKDAEKAYSIFKQNHPFGYSGDDVPPVDIDMFFRAGMRYLDAADDLVSFKKAYWTLFVAAVRGHPEALFRLGMLMGGEYEGCPFTEVRSAVKFFRKADEKGHPDAKLHLALLIADGFRPDTAEEAMSLMEAEVSAADAGEDADTLLDAIAGLRGGDAAPALEKLVSLSEKGVSEASVILDAVYREGYRTEKDPGLADRYWRSVSF</sequence>
<dbReference type="Gene3D" id="1.25.40.10">
    <property type="entry name" value="Tetratricopeptide repeat domain"/>
    <property type="match status" value="1"/>
</dbReference>
<evidence type="ECO:0008006" key="3">
    <source>
        <dbReference type="Google" id="ProtNLM"/>
    </source>
</evidence>
<dbReference type="GeneID" id="41321339"/>
<dbReference type="InterPro" id="IPR011990">
    <property type="entry name" value="TPR-like_helical_dom_sf"/>
</dbReference>
<dbReference type="RefSeq" id="WP_015504436.1">
    <property type="nucleotide sequence ID" value="NZ_CAYARL010000022.1"/>
</dbReference>
<reference evidence="1 2" key="1">
    <citation type="submission" date="2016-10" db="EMBL/GenBank/DDBJ databases">
        <title>Complete genome of the TMA-utilizing, human hosted archaeon Methanomethylophilus alvus Gen. nov, sp. nov., strain Mx-05, derived from a pure culture.</title>
        <authorList>
            <person name="Brugere J.-F."/>
            <person name="Ben Hania W."/>
            <person name="Chaudhary P.P."/>
            <person name="Gaci N."/>
            <person name="Borrel G."/>
            <person name="Cao Van Tuat L."/>
            <person name="Fardeau M.-L."/>
            <person name="Harris H.M.B."/>
            <person name="O'Toole P.W."/>
            <person name="Ollivier B."/>
        </authorList>
    </citation>
    <scope>NUCLEOTIDE SEQUENCE [LARGE SCALE GENOMIC DNA]</scope>
    <source>
        <strain evidence="1 2">Mx-05</strain>
    </source>
</reference>
<proteinExistence type="predicted"/>